<dbReference type="SUPFAM" id="SSF53474">
    <property type="entry name" value="alpha/beta-Hydrolases"/>
    <property type="match status" value="1"/>
</dbReference>
<sequence length="286" mass="30768">MMIDHIVTGDGCRIAYRFDGPAGAPVLMLSSSLGTTMEMWEPQISTFAEQFRVLRYDTRGHGGSDAPPGAYSLDRLGRDVVELLDVLGIPLVHFCGLSLGGMVGQWLGARAPERIERLVLAHTSAFMGPPSAWDGRIVLIREKGMAAVAEASIERWFTAEFVKKGDACLDRVRGMLLTTNVAGYAGCCAAIRDMDLRRLGELIDLPTLVIGGDADPATPPAHSEALAGAIRGSRLLFLSAAHLGNLEQPADFARAVLSFLDSWPGEPGEAMPERSVMSDFNVETEI</sequence>
<dbReference type="InterPro" id="IPR026968">
    <property type="entry name" value="PcaD/CatD"/>
</dbReference>
<keyword evidence="3" id="KW-1185">Reference proteome</keyword>
<protein>
    <submittedName>
        <fullName evidence="2">3-oxoadipate enol-lactonase</fullName>
    </submittedName>
</protein>
<evidence type="ECO:0000313" key="2">
    <source>
        <dbReference type="EMBL" id="SKB98456.1"/>
    </source>
</evidence>
<dbReference type="InterPro" id="IPR029058">
    <property type="entry name" value="AB_hydrolase_fold"/>
</dbReference>
<evidence type="ECO:0000313" key="3">
    <source>
        <dbReference type="Proteomes" id="UP000190044"/>
    </source>
</evidence>
<dbReference type="GO" id="GO:0042952">
    <property type="term" value="P:beta-ketoadipate pathway"/>
    <property type="evidence" value="ECO:0007669"/>
    <property type="project" value="InterPro"/>
</dbReference>
<dbReference type="PANTHER" id="PTHR43433:SF5">
    <property type="entry name" value="AB HYDROLASE-1 DOMAIN-CONTAINING PROTEIN"/>
    <property type="match status" value="1"/>
</dbReference>
<dbReference type="Proteomes" id="UP000190044">
    <property type="component" value="Unassembled WGS sequence"/>
</dbReference>
<accession>A0A1T5FQL9</accession>
<dbReference type="Gene3D" id="3.40.50.1820">
    <property type="entry name" value="alpha/beta hydrolase"/>
    <property type="match status" value="1"/>
</dbReference>
<proteinExistence type="predicted"/>
<dbReference type="Pfam" id="PF00561">
    <property type="entry name" value="Abhydrolase_1"/>
    <property type="match status" value="1"/>
</dbReference>
<dbReference type="InterPro" id="IPR000073">
    <property type="entry name" value="AB_hydrolase_1"/>
</dbReference>
<gene>
    <name evidence="2" type="ORF">SAMN06295937_104213</name>
</gene>
<evidence type="ECO:0000259" key="1">
    <source>
        <dbReference type="Pfam" id="PF00561"/>
    </source>
</evidence>
<dbReference type="PANTHER" id="PTHR43433">
    <property type="entry name" value="HYDROLASE, ALPHA/BETA FOLD FAMILY PROTEIN"/>
    <property type="match status" value="1"/>
</dbReference>
<dbReference type="NCBIfam" id="TIGR02427">
    <property type="entry name" value="protocat_pcaD"/>
    <property type="match status" value="1"/>
</dbReference>
<name>A0A1T5FQL9_9SPHN</name>
<organism evidence="2 3">
    <name type="scientific">Sphingopyxis flava</name>
    <dbReference type="NCBI Taxonomy" id="1507287"/>
    <lineage>
        <taxon>Bacteria</taxon>
        <taxon>Pseudomonadati</taxon>
        <taxon>Pseudomonadota</taxon>
        <taxon>Alphaproteobacteria</taxon>
        <taxon>Sphingomonadales</taxon>
        <taxon>Sphingomonadaceae</taxon>
        <taxon>Sphingopyxis</taxon>
    </lineage>
</organism>
<dbReference type="PRINTS" id="PR00111">
    <property type="entry name" value="ABHYDROLASE"/>
</dbReference>
<dbReference type="EMBL" id="FUYP01000042">
    <property type="protein sequence ID" value="SKB98456.1"/>
    <property type="molecule type" value="Genomic_DNA"/>
</dbReference>
<reference evidence="3" key="1">
    <citation type="submission" date="2017-02" db="EMBL/GenBank/DDBJ databases">
        <authorList>
            <person name="Varghese N."/>
            <person name="Submissions S."/>
        </authorList>
    </citation>
    <scope>NUCLEOTIDE SEQUENCE [LARGE SCALE GENOMIC DNA]</scope>
    <source>
        <strain evidence="3">R11H</strain>
    </source>
</reference>
<feature type="domain" description="AB hydrolase-1" evidence="1">
    <location>
        <begin position="25"/>
        <end position="248"/>
    </location>
</feature>
<dbReference type="InterPro" id="IPR050471">
    <property type="entry name" value="AB_hydrolase"/>
</dbReference>
<dbReference type="AlphaFoldDB" id="A0A1T5FQL9"/>
<dbReference type="GO" id="GO:0047570">
    <property type="term" value="F:3-oxoadipate enol-lactonase activity"/>
    <property type="evidence" value="ECO:0007669"/>
    <property type="project" value="InterPro"/>
</dbReference>